<accession>A0A3A2ZW11</accession>
<dbReference type="STRING" id="2070753.A0A3A2ZW11"/>
<protein>
    <submittedName>
        <fullName evidence="2">Transcription factor</fullName>
    </submittedName>
</protein>
<proteinExistence type="predicted"/>
<name>A0A3A2ZW11_9EURO</name>
<keyword evidence="3" id="KW-1185">Reference proteome</keyword>
<comment type="caution">
    <text evidence="2">The sequence shown here is derived from an EMBL/GenBank/DDBJ whole genome shotgun (WGS) entry which is preliminary data.</text>
</comment>
<evidence type="ECO:0000313" key="3">
    <source>
        <dbReference type="Proteomes" id="UP000266188"/>
    </source>
</evidence>
<feature type="region of interest" description="Disordered" evidence="1">
    <location>
        <begin position="89"/>
        <end position="111"/>
    </location>
</feature>
<dbReference type="EMBL" id="MVGC01000005">
    <property type="protein sequence ID" value="RJE27328.1"/>
    <property type="molecule type" value="Genomic_DNA"/>
</dbReference>
<dbReference type="AlphaFoldDB" id="A0A3A2ZW11"/>
<reference evidence="3" key="1">
    <citation type="submission" date="2017-02" db="EMBL/GenBank/DDBJ databases">
        <authorList>
            <person name="Tafer H."/>
            <person name="Lopandic K."/>
        </authorList>
    </citation>
    <scope>NUCLEOTIDE SEQUENCE [LARGE SCALE GENOMIC DNA]</scope>
    <source>
        <strain evidence="3">CBS 366.77</strain>
    </source>
</reference>
<dbReference type="Proteomes" id="UP000266188">
    <property type="component" value="Unassembled WGS sequence"/>
</dbReference>
<organism evidence="2 3">
    <name type="scientific">Aspergillus sclerotialis</name>
    <dbReference type="NCBI Taxonomy" id="2070753"/>
    <lineage>
        <taxon>Eukaryota</taxon>
        <taxon>Fungi</taxon>
        <taxon>Dikarya</taxon>
        <taxon>Ascomycota</taxon>
        <taxon>Pezizomycotina</taxon>
        <taxon>Eurotiomycetes</taxon>
        <taxon>Eurotiomycetidae</taxon>
        <taxon>Eurotiales</taxon>
        <taxon>Aspergillaceae</taxon>
        <taxon>Aspergillus</taxon>
        <taxon>Aspergillus subgen. Polypaecilum</taxon>
    </lineage>
</organism>
<sequence length="152" mass="16646">MSKNYEARSMDPKPDGKGVFAVFARVVLQTWGVRETFLRQQGVPLETPRIVFDIRNKVTQMNSGSSMTPSISNEQPLDSIAISTNPPMDSTHINPSGHSADEEAFSGPGLGPASFPDVAGPSIMDIDIDQFWTTIDWNADAYARLVIYLVLS</sequence>
<gene>
    <name evidence="2" type="ORF">PHISCL_00338</name>
</gene>
<dbReference type="OrthoDB" id="2269373at2759"/>
<evidence type="ECO:0000256" key="1">
    <source>
        <dbReference type="SAM" id="MobiDB-lite"/>
    </source>
</evidence>
<evidence type="ECO:0000313" key="2">
    <source>
        <dbReference type="EMBL" id="RJE27328.1"/>
    </source>
</evidence>